<evidence type="ECO:0000313" key="2">
    <source>
        <dbReference type="EMBL" id="GBF36771.1"/>
    </source>
</evidence>
<dbReference type="InterPro" id="IPR036388">
    <property type="entry name" value="WH-like_DNA-bd_sf"/>
</dbReference>
<name>A0A401HRK9_9EURY</name>
<keyword evidence="3" id="KW-1185">Reference proteome</keyword>
<dbReference type="AlphaFoldDB" id="A0A401HRK9"/>
<dbReference type="PANTHER" id="PTHR34293:SF1">
    <property type="entry name" value="HTH-TYPE TRANSCRIPTIONAL REGULATOR TRMBL2"/>
    <property type="match status" value="1"/>
</dbReference>
<gene>
    <name evidence="2" type="ORF">MHHB_P1001</name>
</gene>
<dbReference type="OrthoDB" id="51378at2157"/>
<dbReference type="SUPFAM" id="SSF46785">
    <property type="entry name" value="Winged helix' DNA-binding domain"/>
    <property type="match status" value="1"/>
</dbReference>
<dbReference type="CDD" id="cd00090">
    <property type="entry name" value="HTH_ARSR"/>
    <property type="match status" value="1"/>
</dbReference>
<evidence type="ECO:0000259" key="1">
    <source>
        <dbReference type="Pfam" id="PF01978"/>
    </source>
</evidence>
<dbReference type="InterPro" id="IPR002831">
    <property type="entry name" value="Tscrpt_reg_TrmB_N"/>
</dbReference>
<dbReference type="RefSeq" id="WP_131007601.1">
    <property type="nucleotide sequence ID" value="NZ_BFAX01000004.1"/>
</dbReference>
<protein>
    <recommendedName>
        <fullName evidence="1">Transcription regulator TrmB N-terminal domain-containing protein</fullName>
    </recommendedName>
</protein>
<comment type="caution">
    <text evidence="2">The sequence shown here is derived from an EMBL/GenBank/DDBJ whole genome shotgun (WGS) entry which is preliminary data.</text>
</comment>
<dbReference type="Proteomes" id="UP000290527">
    <property type="component" value="Unassembled WGS sequence"/>
</dbReference>
<dbReference type="Pfam" id="PF01978">
    <property type="entry name" value="TrmB"/>
    <property type="match status" value="1"/>
</dbReference>
<sequence length="132" mass="15534">MNKPLFKSPISPLTLENIMCCIFNIKPLDVAVYFTLLKKGPSKVSEIAELLNRDRSTIQRSVQNLIKAGLVKRKQVNLRKGGYFYRYEAISFNEMKCKLLKTMEEWYDQVRRWIGDIDNMNLEEYIGEHVKK</sequence>
<dbReference type="InterPro" id="IPR036390">
    <property type="entry name" value="WH_DNA-bd_sf"/>
</dbReference>
<feature type="domain" description="Transcription regulator TrmB N-terminal" evidence="1">
    <location>
        <begin position="23"/>
        <end position="92"/>
    </location>
</feature>
<evidence type="ECO:0000313" key="3">
    <source>
        <dbReference type="Proteomes" id="UP000290527"/>
    </source>
</evidence>
<accession>A0A401HRK9</accession>
<dbReference type="InterPro" id="IPR051797">
    <property type="entry name" value="TrmB-like"/>
</dbReference>
<dbReference type="InterPro" id="IPR011991">
    <property type="entry name" value="ArsR-like_HTH"/>
</dbReference>
<dbReference type="Gene3D" id="1.10.10.10">
    <property type="entry name" value="Winged helix-like DNA-binding domain superfamily/Winged helix DNA-binding domain"/>
    <property type="match status" value="1"/>
</dbReference>
<dbReference type="EMBL" id="BFAX01000004">
    <property type="protein sequence ID" value="GBF36771.1"/>
    <property type="molecule type" value="Genomic_DNA"/>
</dbReference>
<proteinExistence type="predicted"/>
<reference evidence="2 3" key="1">
    <citation type="journal article" date="2019" name="Int. J. Syst. Evol. Microbiol.">
        <title>Methanofervidicoccus abyssi gen. nov., sp. nov., a hydrogenotrophic methanogen, isolated from a hydrothermal vent chimney in the Mid-Cayman Spreading Center, the Caribbean Sea.</title>
        <authorList>
            <person name="Sakai S."/>
            <person name="Takaki Y."/>
            <person name="Miyazaki M."/>
            <person name="Ogawara M."/>
            <person name="Yanagawa K."/>
            <person name="Miyazaki J."/>
            <person name="Takai K."/>
        </authorList>
    </citation>
    <scope>NUCLEOTIDE SEQUENCE [LARGE SCALE GENOMIC DNA]</scope>
    <source>
        <strain evidence="2 3">HHB</strain>
    </source>
</reference>
<organism evidence="2 3">
    <name type="scientific">Methanofervidicoccus abyssi</name>
    <dbReference type="NCBI Taxonomy" id="2082189"/>
    <lineage>
        <taxon>Archaea</taxon>
        <taxon>Methanobacteriati</taxon>
        <taxon>Methanobacteriota</taxon>
        <taxon>Methanomada group</taxon>
        <taxon>Methanococci</taxon>
        <taxon>Methanococcales</taxon>
        <taxon>Methanofervidicoccus</taxon>
    </lineage>
</organism>
<dbReference type="PANTHER" id="PTHR34293">
    <property type="entry name" value="HTH-TYPE TRANSCRIPTIONAL REGULATOR TRMBL2"/>
    <property type="match status" value="1"/>
</dbReference>